<protein>
    <submittedName>
        <fullName evidence="2">ArsR family transcriptional regulator</fullName>
    </submittedName>
</protein>
<dbReference type="InterPro" id="IPR036390">
    <property type="entry name" value="WH_DNA-bd_sf"/>
</dbReference>
<dbReference type="InterPro" id="IPR011991">
    <property type="entry name" value="ArsR-like_HTH"/>
</dbReference>
<feature type="domain" description="HTH arsR-type" evidence="1">
    <location>
        <begin position="13"/>
        <end position="120"/>
    </location>
</feature>
<accession>A0A432LZE4</accession>
<dbReference type="Gene3D" id="1.10.10.10">
    <property type="entry name" value="Winged helix-like DNA-binding domain superfamily/Winged helix DNA-binding domain"/>
    <property type="match status" value="1"/>
</dbReference>
<comment type="caution">
    <text evidence="2">The sequence shown here is derived from an EMBL/GenBank/DDBJ whole genome shotgun (WGS) entry which is preliminary data.</text>
</comment>
<dbReference type="GO" id="GO:0003700">
    <property type="term" value="F:DNA-binding transcription factor activity"/>
    <property type="evidence" value="ECO:0007669"/>
    <property type="project" value="InterPro"/>
</dbReference>
<dbReference type="CDD" id="cd00090">
    <property type="entry name" value="HTH_ARSR"/>
    <property type="match status" value="1"/>
</dbReference>
<reference evidence="2 3" key="1">
    <citation type="submission" date="2018-12" db="EMBL/GenBank/DDBJ databases">
        <title>Dyella dinghuensis sp. nov. DHOA06 and Dyella choica sp. nov. 4M-K27, isolated from forest soil.</title>
        <authorList>
            <person name="Qiu L.-H."/>
            <person name="Gao Z.-H."/>
        </authorList>
    </citation>
    <scope>NUCLEOTIDE SEQUENCE [LARGE SCALE GENOMIC DNA]</scope>
    <source>
        <strain evidence="2 3">4M-K27</strain>
    </source>
</reference>
<dbReference type="SUPFAM" id="SSF46785">
    <property type="entry name" value="Winged helix' DNA-binding domain"/>
    <property type="match status" value="1"/>
</dbReference>
<dbReference type="EMBL" id="RYYV01000040">
    <property type="protein sequence ID" value="RUL69009.1"/>
    <property type="molecule type" value="Genomic_DNA"/>
</dbReference>
<dbReference type="RefSeq" id="WP_126687156.1">
    <property type="nucleotide sequence ID" value="NZ_RYYV01000040.1"/>
</dbReference>
<name>A0A432LZE4_9GAMM</name>
<proteinExistence type="predicted"/>
<sequence length="198" mass="21797">MSKQPNSLNLTPAQLKVMASSMRLAILQHLEAEGEATTKELATQLERPATALYHHLDQLVRHGLIRVAGQRETERRPEAVYALVSRQLSSSKAVRTPSGRKALIEVASRVLASSLRAFSAAVAQAAARLEGPGRHVAIRHLVFRADRQRLMQINEWIDSLENMATSSSADGEGMLLTIVMAPRAMPGHRPVRRRTQGD</sequence>
<keyword evidence="3" id="KW-1185">Reference proteome</keyword>
<evidence type="ECO:0000313" key="3">
    <source>
        <dbReference type="Proteomes" id="UP000274358"/>
    </source>
</evidence>
<dbReference type="AlphaFoldDB" id="A0A432LZE4"/>
<dbReference type="Proteomes" id="UP000274358">
    <property type="component" value="Unassembled WGS sequence"/>
</dbReference>
<dbReference type="InterPro" id="IPR036388">
    <property type="entry name" value="WH-like_DNA-bd_sf"/>
</dbReference>
<gene>
    <name evidence="2" type="ORF">EKH80_23055</name>
</gene>
<organism evidence="2 3">
    <name type="scientific">Dyella choica</name>
    <dbReference type="NCBI Taxonomy" id="1927959"/>
    <lineage>
        <taxon>Bacteria</taxon>
        <taxon>Pseudomonadati</taxon>
        <taxon>Pseudomonadota</taxon>
        <taxon>Gammaproteobacteria</taxon>
        <taxon>Lysobacterales</taxon>
        <taxon>Rhodanobacteraceae</taxon>
        <taxon>Dyella</taxon>
    </lineage>
</organism>
<dbReference type="SMART" id="SM00418">
    <property type="entry name" value="HTH_ARSR"/>
    <property type="match status" value="1"/>
</dbReference>
<evidence type="ECO:0000313" key="2">
    <source>
        <dbReference type="EMBL" id="RUL69009.1"/>
    </source>
</evidence>
<dbReference type="Pfam" id="PF12840">
    <property type="entry name" value="HTH_20"/>
    <property type="match status" value="1"/>
</dbReference>
<dbReference type="InterPro" id="IPR001845">
    <property type="entry name" value="HTH_ArsR_DNA-bd_dom"/>
</dbReference>
<evidence type="ECO:0000259" key="1">
    <source>
        <dbReference type="SMART" id="SM00418"/>
    </source>
</evidence>
<dbReference type="OrthoDB" id="8755747at2"/>